<accession>A0A0D0CQL0</accession>
<dbReference type="Proteomes" id="UP000054538">
    <property type="component" value="Unassembled WGS sequence"/>
</dbReference>
<organism evidence="1 2">
    <name type="scientific">Paxillus rubicundulus Ve08.2h10</name>
    <dbReference type="NCBI Taxonomy" id="930991"/>
    <lineage>
        <taxon>Eukaryota</taxon>
        <taxon>Fungi</taxon>
        <taxon>Dikarya</taxon>
        <taxon>Basidiomycota</taxon>
        <taxon>Agaricomycotina</taxon>
        <taxon>Agaricomycetes</taxon>
        <taxon>Agaricomycetidae</taxon>
        <taxon>Boletales</taxon>
        <taxon>Paxilineae</taxon>
        <taxon>Paxillaceae</taxon>
        <taxon>Paxillus</taxon>
    </lineage>
</organism>
<evidence type="ECO:0000313" key="1">
    <source>
        <dbReference type="EMBL" id="KIK77653.1"/>
    </source>
</evidence>
<reference evidence="1 2" key="1">
    <citation type="submission" date="2014-04" db="EMBL/GenBank/DDBJ databases">
        <authorList>
            <consortium name="DOE Joint Genome Institute"/>
            <person name="Kuo A."/>
            <person name="Kohler A."/>
            <person name="Jargeat P."/>
            <person name="Nagy L.G."/>
            <person name="Floudas D."/>
            <person name="Copeland A."/>
            <person name="Barry K.W."/>
            <person name="Cichocki N."/>
            <person name="Veneault-Fourrey C."/>
            <person name="LaButti K."/>
            <person name="Lindquist E.A."/>
            <person name="Lipzen A."/>
            <person name="Lundell T."/>
            <person name="Morin E."/>
            <person name="Murat C."/>
            <person name="Sun H."/>
            <person name="Tunlid A."/>
            <person name="Henrissat B."/>
            <person name="Grigoriev I.V."/>
            <person name="Hibbett D.S."/>
            <person name="Martin F."/>
            <person name="Nordberg H.P."/>
            <person name="Cantor M.N."/>
            <person name="Hua S.X."/>
        </authorList>
    </citation>
    <scope>NUCLEOTIDE SEQUENCE [LARGE SCALE GENOMIC DNA]</scope>
    <source>
        <strain evidence="1 2">Ve08.2h10</strain>
    </source>
</reference>
<gene>
    <name evidence="1" type="ORF">PAXRUDRAFT_166135</name>
</gene>
<protein>
    <submittedName>
        <fullName evidence="1">Uncharacterized protein</fullName>
    </submittedName>
</protein>
<proteinExistence type="predicted"/>
<keyword evidence="2" id="KW-1185">Reference proteome</keyword>
<sequence>CLHHLRMALAKKSVLFGTELWHASSQTHTTWAWGKINAIELTVKNHAAVYRACHRAMISLKADEDTLVRYRVLEKEHLKVSTPVSDPNAQGHRDSTLAWFWTMDVQRDAELNDWMSEFYRGHWLRTKALKDRWEEEVEHLRVTYCLAHPIPAGQLSLGLSHSYRSPLPWPIQHLQA</sequence>
<dbReference type="OrthoDB" id="3232711at2759"/>
<feature type="non-terminal residue" evidence="1">
    <location>
        <position position="1"/>
    </location>
</feature>
<dbReference type="AlphaFoldDB" id="A0A0D0CQL0"/>
<dbReference type="EMBL" id="KN826889">
    <property type="protein sequence ID" value="KIK77653.1"/>
    <property type="molecule type" value="Genomic_DNA"/>
</dbReference>
<dbReference type="InParanoid" id="A0A0D0CQL0"/>
<evidence type="ECO:0000313" key="2">
    <source>
        <dbReference type="Proteomes" id="UP000054538"/>
    </source>
</evidence>
<name>A0A0D0CQL0_9AGAM</name>
<dbReference type="HOGENOM" id="CLU_1528783_0_0_1"/>
<reference evidence="2" key="2">
    <citation type="submission" date="2015-01" db="EMBL/GenBank/DDBJ databases">
        <title>Evolutionary Origins and Diversification of the Mycorrhizal Mutualists.</title>
        <authorList>
            <consortium name="DOE Joint Genome Institute"/>
            <consortium name="Mycorrhizal Genomics Consortium"/>
            <person name="Kohler A."/>
            <person name="Kuo A."/>
            <person name="Nagy L.G."/>
            <person name="Floudas D."/>
            <person name="Copeland A."/>
            <person name="Barry K.W."/>
            <person name="Cichocki N."/>
            <person name="Veneault-Fourrey C."/>
            <person name="LaButti K."/>
            <person name="Lindquist E.A."/>
            <person name="Lipzen A."/>
            <person name="Lundell T."/>
            <person name="Morin E."/>
            <person name="Murat C."/>
            <person name="Riley R."/>
            <person name="Ohm R."/>
            <person name="Sun H."/>
            <person name="Tunlid A."/>
            <person name="Henrissat B."/>
            <person name="Grigoriev I.V."/>
            <person name="Hibbett D.S."/>
            <person name="Martin F."/>
        </authorList>
    </citation>
    <scope>NUCLEOTIDE SEQUENCE [LARGE SCALE GENOMIC DNA]</scope>
    <source>
        <strain evidence="2">Ve08.2h10</strain>
    </source>
</reference>